<dbReference type="STRING" id="8005.ENSEEEP00000002947"/>
<evidence type="ECO:0000313" key="3">
    <source>
        <dbReference type="Ensembl" id="ENSEEEP00000002947.2"/>
    </source>
</evidence>
<feature type="region of interest" description="Disordered" evidence="1">
    <location>
        <begin position="253"/>
        <end position="281"/>
    </location>
</feature>
<dbReference type="InterPro" id="IPR057603">
    <property type="entry name" value="Periphilin-1_C"/>
</dbReference>
<protein>
    <recommendedName>
        <fullName evidence="2">Periphilin-1 C-terminal domain-containing protein</fullName>
    </recommendedName>
</protein>
<keyword evidence="4" id="KW-1185">Reference proteome</keyword>
<dbReference type="RefSeq" id="XP_026870809.2">
    <property type="nucleotide sequence ID" value="XM_027015008.2"/>
</dbReference>
<dbReference type="CDD" id="cd22896">
    <property type="entry name" value="periphilin-like"/>
    <property type="match status" value="1"/>
</dbReference>
<dbReference type="InterPro" id="IPR028851">
    <property type="entry name" value="Pphln1"/>
</dbReference>
<feature type="domain" description="Periphilin-1 C-terminal" evidence="2">
    <location>
        <begin position="175"/>
        <end position="254"/>
    </location>
</feature>
<evidence type="ECO:0000256" key="1">
    <source>
        <dbReference type="SAM" id="MobiDB-lite"/>
    </source>
</evidence>
<dbReference type="AlphaFoldDB" id="A0A4W4DUD6"/>
<reference evidence="4" key="2">
    <citation type="journal article" date="2017" name="Sci. Adv.">
        <title>A tail of two voltages: Proteomic comparison of the three electric organs of the electric eel.</title>
        <authorList>
            <person name="Traeger L.L."/>
            <person name="Sabat G."/>
            <person name="Barrett-Wilt G.A."/>
            <person name="Wells G.B."/>
            <person name="Sussman M.R."/>
        </authorList>
    </citation>
    <scope>NUCLEOTIDE SEQUENCE [LARGE SCALE GENOMIC DNA]</scope>
</reference>
<evidence type="ECO:0000259" key="2">
    <source>
        <dbReference type="Pfam" id="PF25234"/>
    </source>
</evidence>
<gene>
    <name evidence="3" type="primary">LOC113580457</name>
</gene>
<reference evidence="3" key="3">
    <citation type="submission" date="2020-05" db="EMBL/GenBank/DDBJ databases">
        <title>Electrophorus electricus (electric eel) genome, fEleEle1, primary haplotype.</title>
        <authorList>
            <person name="Myers G."/>
            <person name="Meyer A."/>
            <person name="Fedrigo O."/>
            <person name="Formenti G."/>
            <person name="Rhie A."/>
            <person name="Tracey A."/>
            <person name="Sims Y."/>
            <person name="Jarvis E.D."/>
        </authorList>
    </citation>
    <scope>NUCLEOTIDE SEQUENCE [LARGE SCALE GENOMIC DNA]</scope>
</reference>
<sequence length="281" mass="31727">MDAAGWRTAQAHAYKTSCTGERSCGAVMKRSSAARGDEKRLMNRTIGPAQFPRPFTRGRFFRPRFYYRSRDDSFARRAGFGLRLHRSPRAPVLWSAVRSRSPSVRLKHPAAQHAAVPSRQASENKLEKSTPTVVSQKKKSASPEDRSRSSSMGSVQRPLLSFTVKQEEHFCSSKEALSSVTRAAARNRAIQKKREEIEEVYRRDCDTFGVVVKMLVAKDPSLETPIQTSLRENLRDIGLRCVDAMRQFIQDYDSREPATTALRPGDGGRLSEKRRSPLSLR</sequence>
<reference evidence="3" key="5">
    <citation type="submission" date="2025-09" db="UniProtKB">
        <authorList>
            <consortium name="Ensembl"/>
        </authorList>
    </citation>
    <scope>IDENTIFICATION</scope>
</reference>
<dbReference type="Ensembl" id="ENSEEET00000002993.2">
    <property type="protein sequence ID" value="ENSEEEP00000002947.2"/>
    <property type="gene ID" value="ENSEEEG00000001677.2"/>
</dbReference>
<dbReference type="PANTHER" id="PTHR15836">
    <property type="entry name" value="PERIPHILIN 1"/>
    <property type="match status" value="1"/>
</dbReference>
<dbReference type="KEGG" id="eee:113580457"/>
<feature type="region of interest" description="Disordered" evidence="1">
    <location>
        <begin position="101"/>
        <end position="158"/>
    </location>
</feature>
<dbReference type="Proteomes" id="UP000314983">
    <property type="component" value="Chromosome 18"/>
</dbReference>
<organism evidence="3 4">
    <name type="scientific">Electrophorus electricus</name>
    <name type="common">Electric eel</name>
    <name type="synonym">Gymnotus electricus</name>
    <dbReference type="NCBI Taxonomy" id="8005"/>
    <lineage>
        <taxon>Eukaryota</taxon>
        <taxon>Metazoa</taxon>
        <taxon>Chordata</taxon>
        <taxon>Craniata</taxon>
        <taxon>Vertebrata</taxon>
        <taxon>Euteleostomi</taxon>
        <taxon>Actinopterygii</taxon>
        <taxon>Neopterygii</taxon>
        <taxon>Teleostei</taxon>
        <taxon>Ostariophysi</taxon>
        <taxon>Gymnotiformes</taxon>
        <taxon>Gymnotoidei</taxon>
        <taxon>Gymnotidae</taxon>
        <taxon>Electrophorus</taxon>
    </lineage>
</organism>
<dbReference type="GeneTree" id="ENSGT00390000016228"/>
<proteinExistence type="predicted"/>
<accession>A0A4W4DUD6</accession>
<dbReference type="GO" id="GO:0005654">
    <property type="term" value="C:nucleoplasm"/>
    <property type="evidence" value="ECO:0007669"/>
    <property type="project" value="TreeGrafter"/>
</dbReference>
<dbReference type="Pfam" id="PF25234">
    <property type="entry name" value="Periphilin_C"/>
    <property type="match status" value="1"/>
</dbReference>
<name>A0A4W4DUD6_ELEEL</name>
<reference evidence="4" key="1">
    <citation type="journal article" date="2014" name="Science">
        <title>Nonhuman genetics. Genomic basis for the convergent evolution of electric organs.</title>
        <authorList>
            <person name="Gallant J.R."/>
            <person name="Traeger L.L."/>
            <person name="Volkening J.D."/>
            <person name="Moffett H."/>
            <person name="Chen P.H."/>
            <person name="Novina C.D."/>
            <person name="Phillips G.N.Jr."/>
            <person name="Anand R."/>
            <person name="Wells G.B."/>
            <person name="Pinch M."/>
            <person name="Guth R."/>
            <person name="Unguez G.A."/>
            <person name="Albert J.S."/>
            <person name="Zakon H.H."/>
            <person name="Samanta M.P."/>
            <person name="Sussman M.R."/>
        </authorList>
    </citation>
    <scope>NUCLEOTIDE SEQUENCE [LARGE SCALE GENOMIC DNA]</scope>
</reference>
<dbReference type="GO" id="GO:0097355">
    <property type="term" value="P:protein localization to heterochromatin"/>
    <property type="evidence" value="ECO:0007669"/>
    <property type="project" value="TreeGrafter"/>
</dbReference>
<dbReference type="PANTHER" id="PTHR15836:SF4">
    <property type="entry name" value="PERIPHILIN-1"/>
    <property type="match status" value="1"/>
</dbReference>
<dbReference type="GO" id="GO:0045892">
    <property type="term" value="P:negative regulation of DNA-templated transcription"/>
    <property type="evidence" value="ECO:0007669"/>
    <property type="project" value="InterPro"/>
</dbReference>
<evidence type="ECO:0000313" key="4">
    <source>
        <dbReference type="Proteomes" id="UP000314983"/>
    </source>
</evidence>
<dbReference type="GO" id="GO:0045814">
    <property type="term" value="P:negative regulation of gene expression, epigenetic"/>
    <property type="evidence" value="ECO:0007669"/>
    <property type="project" value="TreeGrafter"/>
</dbReference>
<dbReference type="GeneID" id="113580457"/>
<dbReference type="OMA" id="RPRFYYR"/>
<reference evidence="3" key="4">
    <citation type="submission" date="2025-08" db="UniProtKB">
        <authorList>
            <consortium name="Ensembl"/>
        </authorList>
    </citation>
    <scope>IDENTIFICATION</scope>
</reference>